<dbReference type="EMBL" id="BAAATM010000022">
    <property type="protein sequence ID" value="GAA2554931.1"/>
    <property type="molecule type" value="Genomic_DNA"/>
</dbReference>
<sequence length="264" mass="29980">MSNTARKKVQSPRRAQRGAGGKFVSTKSSKNRAVPVEEVDELQGSAVSVEEEPEEDVETVETDEDLNAEEAEEYEDEEEDEEEEEEDEDEDYDEDEDEEEEDEEDQPELSSEAKEAIAAEMDKSPEPEPVKFKRLTIMDIQRAQDITEEEHYVEEWEGTVLLRSPSARKIINMIKDSGQGSMRIENGQASTDEVDFDVMLEELVKMSVVDPVIDEEAYQMILDKSAGALFSIFGKVREIAKLDRISGGKKVDAVKEEEKRFRKG</sequence>
<feature type="region of interest" description="Disordered" evidence="1">
    <location>
        <begin position="1"/>
        <end position="113"/>
    </location>
</feature>
<dbReference type="Proteomes" id="UP001501095">
    <property type="component" value="Unassembled WGS sequence"/>
</dbReference>
<comment type="caution">
    <text evidence="2">The sequence shown here is derived from an EMBL/GenBank/DDBJ whole genome shotgun (WGS) entry which is preliminary data.</text>
</comment>
<proteinExistence type="predicted"/>
<feature type="compositionally biased region" description="Acidic residues" evidence="1">
    <location>
        <begin position="49"/>
        <end position="107"/>
    </location>
</feature>
<evidence type="ECO:0000313" key="3">
    <source>
        <dbReference type="Proteomes" id="UP001501095"/>
    </source>
</evidence>
<accession>A0ABP6BBQ1</accession>
<evidence type="ECO:0000256" key="1">
    <source>
        <dbReference type="SAM" id="MobiDB-lite"/>
    </source>
</evidence>
<evidence type="ECO:0000313" key="2">
    <source>
        <dbReference type="EMBL" id="GAA2554931.1"/>
    </source>
</evidence>
<protein>
    <submittedName>
        <fullName evidence="2">Uncharacterized protein</fullName>
    </submittedName>
</protein>
<feature type="compositionally biased region" description="Basic residues" evidence="1">
    <location>
        <begin position="1"/>
        <end position="16"/>
    </location>
</feature>
<reference evidence="3" key="1">
    <citation type="journal article" date="2019" name="Int. J. Syst. Evol. Microbiol.">
        <title>The Global Catalogue of Microorganisms (GCM) 10K type strain sequencing project: providing services to taxonomists for standard genome sequencing and annotation.</title>
        <authorList>
            <consortium name="The Broad Institute Genomics Platform"/>
            <consortium name="The Broad Institute Genome Sequencing Center for Infectious Disease"/>
            <person name="Wu L."/>
            <person name="Ma J."/>
        </authorList>
    </citation>
    <scope>NUCLEOTIDE SEQUENCE [LARGE SCALE GENOMIC DNA]</scope>
    <source>
        <strain evidence="3">JCM 6924</strain>
    </source>
</reference>
<dbReference type="RefSeq" id="WP_344543006.1">
    <property type="nucleotide sequence ID" value="NZ_BAAATM010000022.1"/>
</dbReference>
<organism evidence="2 3">
    <name type="scientific">Streptomyces levis</name>
    <dbReference type="NCBI Taxonomy" id="285566"/>
    <lineage>
        <taxon>Bacteria</taxon>
        <taxon>Bacillati</taxon>
        <taxon>Actinomycetota</taxon>
        <taxon>Actinomycetes</taxon>
        <taxon>Kitasatosporales</taxon>
        <taxon>Streptomycetaceae</taxon>
        <taxon>Streptomyces</taxon>
    </lineage>
</organism>
<gene>
    <name evidence="2" type="ORF">GCM10010423_65130</name>
</gene>
<name>A0ABP6BBQ1_9ACTN</name>
<keyword evidence="3" id="KW-1185">Reference proteome</keyword>